<keyword evidence="3" id="KW-1185">Reference proteome</keyword>
<accession>A0A183MA96</accession>
<gene>
    <name evidence="2" type="ORF">SMRZ_LOCUS12972</name>
</gene>
<organism evidence="2 3">
    <name type="scientific">Schistosoma margrebowiei</name>
    <dbReference type="NCBI Taxonomy" id="48269"/>
    <lineage>
        <taxon>Eukaryota</taxon>
        <taxon>Metazoa</taxon>
        <taxon>Spiralia</taxon>
        <taxon>Lophotrochozoa</taxon>
        <taxon>Platyhelminthes</taxon>
        <taxon>Trematoda</taxon>
        <taxon>Digenea</taxon>
        <taxon>Strigeidida</taxon>
        <taxon>Schistosomatoidea</taxon>
        <taxon>Schistosomatidae</taxon>
        <taxon>Schistosoma</taxon>
    </lineage>
</organism>
<evidence type="ECO:0000313" key="2">
    <source>
        <dbReference type="EMBL" id="VDP03188.1"/>
    </source>
</evidence>
<dbReference type="AlphaFoldDB" id="A0A183MA96"/>
<evidence type="ECO:0000256" key="1">
    <source>
        <dbReference type="SAM" id="MobiDB-lite"/>
    </source>
</evidence>
<proteinExistence type="predicted"/>
<reference evidence="2 3" key="1">
    <citation type="submission" date="2018-11" db="EMBL/GenBank/DDBJ databases">
        <authorList>
            <consortium name="Pathogen Informatics"/>
        </authorList>
    </citation>
    <scope>NUCLEOTIDE SEQUENCE [LARGE SCALE GENOMIC DNA]</scope>
    <source>
        <strain evidence="2 3">Zambia</strain>
    </source>
</reference>
<feature type="compositionally biased region" description="Polar residues" evidence="1">
    <location>
        <begin position="36"/>
        <end position="56"/>
    </location>
</feature>
<name>A0A183MA96_9TREM</name>
<sequence>MPPLQRLAHPSTFDIHPAAARLRRQHQSQPTPPRQNTPLDVTSPHLITQTSTSDAGSQRRPRNSTLPPPCWQRHQMDSHLPSDVQPSVPSQPIFNSTKSGLSTIEPILRSWYEAGYQLGRSHAMKLKSTSSVPAVNSY</sequence>
<dbReference type="Proteomes" id="UP000277204">
    <property type="component" value="Unassembled WGS sequence"/>
</dbReference>
<protein>
    <submittedName>
        <fullName evidence="2">Uncharacterized protein</fullName>
    </submittedName>
</protein>
<feature type="region of interest" description="Disordered" evidence="1">
    <location>
        <begin position="1"/>
        <end position="99"/>
    </location>
</feature>
<dbReference type="EMBL" id="UZAI01008846">
    <property type="protein sequence ID" value="VDP03188.1"/>
    <property type="molecule type" value="Genomic_DNA"/>
</dbReference>
<evidence type="ECO:0000313" key="3">
    <source>
        <dbReference type="Proteomes" id="UP000277204"/>
    </source>
</evidence>
<feature type="compositionally biased region" description="Low complexity" evidence="1">
    <location>
        <begin position="81"/>
        <end position="92"/>
    </location>
</feature>